<dbReference type="SUPFAM" id="SSF82607">
    <property type="entry name" value="YbaB-like"/>
    <property type="match status" value="1"/>
</dbReference>
<dbReference type="PANTHER" id="PTHR33449:SF1">
    <property type="entry name" value="NUCLEOID-ASSOCIATED PROTEIN YBAB"/>
    <property type="match status" value="1"/>
</dbReference>
<dbReference type="GO" id="GO:0005829">
    <property type="term" value="C:cytosol"/>
    <property type="evidence" value="ECO:0007669"/>
    <property type="project" value="TreeGrafter"/>
</dbReference>
<dbReference type="InterPro" id="IPR036894">
    <property type="entry name" value="YbaB-like_sf"/>
</dbReference>
<accession>A0A6J7ILK8</accession>
<dbReference type="GO" id="GO:0003677">
    <property type="term" value="F:DNA binding"/>
    <property type="evidence" value="ECO:0007669"/>
    <property type="project" value="UniProtKB-KW"/>
</dbReference>
<evidence type="ECO:0000313" key="2">
    <source>
        <dbReference type="EMBL" id="CAB4324267.1"/>
    </source>
</evidence>
<evidence type="ECO:0000256" key="1">
    <source>
        <dbReference type="ARBA" id="ARBA00023125"/>
    </source>
</evidence>
<proteinExistence type="inferred from homology"/>
<sequence>MTDSFDINSLLSQALDMQQRMTDAQARAAETEITGRAGGGAVQITITGGMQFLDVTISPTAVDPEDIAMLEDLVLAALNDAFDQLADLQNAAMPALDLGALGGALGGLGGLGGGPSGAANGFGGFGGELPATGSDSDIS</sequence>
<dbReference type="Pfam" id="PF02575">
    <property type="entry name" value="YbaB_DNA_bd"/>
    <property type="match status" value="1"/>
</dbReference>
<dbReference type="EMBL" id="CAEMXZ010000124">
    <property type="protein sequence ID" value="CAB4324267.1"/>
    <property type="molecule type" value="Genomic_DNA"/>
</dbReference>
<dbReference type="NCBIfam" id="TIGR00103">
    <property type="entry name" value="DNA_YbaB_EbfC"/>
    <property type="match status" value="1"/>
</dbReference>
<dbReference type="Gene3D" id="3.30.1310.10">
    <property type="entry name" value="Nucleoid-associated protein YbaB-like domain"/>
    <property type="match status" value="1"/>
</dbReference>
<protein>
    <submittedName>
        <fullName evidence="3">Unannotated protein</fullName>
    </submittedName>
</protein>
<dbReference type="HAMAP" id="MF_00274">
    <property type="entry name" value="DNA_YbaB_EbfC"/>
    <property type="match status" value="1"/>
</dbReference>
<name>A0A6J7ILK8_9ZZZZ</name>
<dbReference type="InterPro" id="IPR004401">
    <property type="entry name" value="YbaB/EbfC"/>
</dbReference>
<reference evidence="3" key="1">
    <citation type="submission" date="2020-05" db="EMBL/GenBank/DDBJ databases">
        <authorList>
            <person name="Chiriac C."/>
            <person name="Salcher M."/>
            <person name="Ghai R."/>
            <person name="Kavagutti S V."/>
        </authorList>
    </citation>
    <scope>NUCLEOTIDE SEQUENCE</scope>
</reference>
<dbReference type="AlphaFoldDB" id="A0A6J7ILK8"/>
<gene>
    <name evidence="2" type="ORF">UFOPK1392_02032</name>
    <name evidence="3" type="ORF">UFOPK3733_00703</name>
</gene>
<organism evidence="3">
    <name type="scientific">freshwater metagenome</name>
    <dbReference type="NCBI Taxonomy" id="449393"/>
    <lineage>
        <taxon>unclassified sequences</taxon>
        <taxon>metagenomes</taxon>
        <taxon>ecological metagenomes</taxon>
    </lineage>
</organism>
<dbReference type="PANTHER" id="PTHR33449">
    <property type="entry name" value="NUCLEOID-ASSOCIATED PROTEIN YBAB"/>
    <property type="match status" value="1"/>
</dbReference>
<keyword evidence="1" id="KW-0238">DNA-binding</keyword>
<dbReference type="EMBL" id="CAFBNC010000025">
    <property type="protein sequence ID" value="CAB4931586.1"/>
    <property type="molecule type" value="Genomic_DNA"/>
</dbReference>
<evidence type="ECO:0000313" key="3">
    <source>
        <dbReference type="EMBL" id="CAB4931586.1"/>
    </source>
</evidence>